<name>A0A841CDM4_9PSEU</name>
<organism evidence="2 3">
    <name type="scientific">Saccharothrix tamanrassetensis</name>
    <dbReference type="NCBI Taxonomy" id="1051531"/>
    <lineage>
        <taxon>Bacteria</taxon>
        <taxon>Bacillati</taxon>
        <taxon>Actinomycetota</taxon>
        <taxon>Actinomycetes</taxon>
        <taxon>Pseudonocardiales</taxon>
        <taxon>Pseudonocardiaceae</taxon>
        <taxon>Saccharothrix</taxon>
    </lineage>
</organism>
<dbReference type="Gene3D" id="3.40.50.720">
    <property type="entry name" value="NAD(P)-binding Rossmann-like Domain"/>
    <property type="match status" value="1"/>
</dbReference>
<gene>
    <name evidence="2" type="ORF">FHS29_001633</name>
</gene>
<dbReference type="PANTHER" id="PTHR43162">
    <property type="match status" value="1"/>
</dbReference>
<sequence>MTILVTGATGNVGRHVVDLLVKEGVRPRALTRNPDKAGLPADVETVKGDLTKPDELPLDGVTAAFLLPVLEGDRAADLARAFLERARDLRRVVFLSTDAVAVQRPGSNEPHQSVEKVIEAAGVEWTHVRPGEFMSNKMIWAETIRRENVVRAAYPDAIGTPIHEVDIAEVAVRALLDDGHAGRAYRLSGPEALTTRQQVAAIGEGLGREIRYEALTYGQARATLIRDVGLPWDIAEYMMGYYAQFNEEPADLLPTVEQVIGRRGRTLARWAADHAGELSVLN</sequence>
<proteinExistence type="predicted"/>
<dbReference type="EMBL" id="JACHJN010000002">
    <property type="protein sequence ID" value="MBB5955063.1"/>
    <property type="molecule type" value="Genomic_DNA"/>
</dbReference>
<dbReference type="InterPro" id="IPR051604">
    <property type="entry name" value="Ergot_Alk_Oxidoreductase"/>
</dbReference>
<protein>
    <submittedName>
        <fullName evidence="2">Uncharacterized protein YbjT (DUF2867 family)</fullName>
    </submittedName>
</protein>
<dbReference type="AlphaFoldDB" id="A0A841CDM4"/>
<dbReference type="PANTHER" id="PTHR43162:SF1">
    <property type="entry name" value="PRESTALK A DIFFERENTIATION PROTEIN A"/>
    <property type="match status" value="1"/>
</dbReference>
<feature type="domain" description="NAD(P)-binding" evidence="1">
    <location>
        <begin position="7"/>
        <end position="177"/>
    </location>
</feature>
<evidence type="ECO:0000259" key="1">
    <source>
        <dbReference type="Pfam" id="PF13460"/>
    </source>
</evidence>
<reference evidence="2 3" key="1">
    <citation type="submission" date="2020-08" db="EMBL/GenBank/DDBJ databases">
        <title>Genomic Encyclopedia of Type Strains, Phase III (KMG-III): the genomes of soil and plant-associated and newly described type strains.</title>
        <authorList>
            <person name="Whitman W."/>
        </authorList>
    </citation>
    <scope>NUCLEOTIDE SEQUENCE [LARGE SCALE GENOMIC DNA]</scope>
    <source>
        <strain evidence="2 3">CECT 8640</strain>
    </source>
</reference>
<keyword evidence="3" id="KW-1185">Reference proteome</keyword>
<comment type="caution">
    <text evidence="2">The sequence shown here is derived from an EMBL/GenBank/DDBJ whole genome shotgun (WGS) entry which is preliminary data.</text>
</comment>
<dbReference type="InterPro" id="IPR016040">
    <property type="entry name" value="NAD(P)-bd_dom"/>
</dbReference>
<dbReference type="Proteomes" id="UP000547510">
    <property type="component" value="Unassembled WGS sequence"/>
</dbReference>
<evidence type="ECO:0000313" key="2">
    <source>
        <dbReference type="EMBL" id="MBB5955063.1"/>
    </source>
</evidence>
<dbReference type="Pfam" id="PF13460">
    <property type="entry name" value="NAD_binding_10"/>
    <property type="match status" value="1"/>
</dbReference>
<evidence type="ECO:0000313" key="3">
    <source>
        <dbReference type="Proteomes" id="UP000547510"/>
    </source>
</evidence>
<accession>A0A841CDM4</accession>
<dbReference type="Gene3D" id="3.90.25.10">
    <property type="entry name" value="UDP-galactose 4-epimerase, domain 1"/>
    <property type="match status" value="1"/>
</dbReference>
<dbReference type="SUPFAM" id="SSF51735">
    <property type="entry name" value="NAD(P)-binding Rossmann-fold domains"/>
    <property type="match status" value="1"/>
</dbReference>
<dbReference type="InterPro" id="IPR036291">
    <property type="entry name" value="NAD(P)-bd_dom_sf"/>
</dbReference>